<proteinExistence type="predicted"/>
<gene>
    <name evidence="2" type="ORF">ANCCAN_05806</name>
</gene>
<feature type="chain" id="PRO_5017066877" description="ET module" evidence="1">
    <location>
        <begin position="20"/>
        <end position="111"/>
    </location>
</feature>
<evidence type="ECO:0000313" key="3">
    <source>
        <dbReference type="Proteomes" id="UP000252519"/>
    </source>
</evidence>
<dbReference type="InterPro" id="IPR045860">
    <property type="entry name" value="Snake_toxin-like_sf"/>
</dbReference>
<dbReference type="EMBL" id="JOJR01000051">
    <property type="protein sequence ID" value="RCN48121.1"/>
    <property type="molecule type" value="Genomic_DNA"/>
</dbReference>
<evidence type="ECO:0008006" key="4">
    <source>
        <dbReference type="Google" id="ProtNLM"/>
    </source>
</evidence>
<dbReference type="OrthoDB" id="5866529at2759"/>
<keyword evidence="1" id="KW-0732">Signal</keyword>
<name>A0A368GUT8_ANCCA</name>
<dbReference type="AlphaFoldDB" id="A0A368GUT8"/>
<reference evidence="2 3" key="1">
    <citation type="submission" date="2014-10" db="EMBL/GenBank/DDBJ databases">
        <title>Draft genome of the hookworm Ancylostoma caninum.</title>
        <authorList>
            <person name="Mitreva M."/>
        </authorList>
    </citation>
    <scope>NUCLEOTIDE SEQUENCE [LARGE SCALE GENOMIC DNA]</scope>
    <source>
        <strain evidence="2 3">Baltimore</strain>
    </source>
</reference>
<accession>A0A368GUT8</accession>
<feature type="signal peptide" evidence="1">
    <location>
        <begin position="1"/>
        <end position="19"/>
    </location>
</feature>
<dbReference type="PANTHER" id="PTHR34721:SF3">
    <property type="entry name" value="ACTIVIN_RECP DOMAIN-CONTAINING PROTEIN-RELATED"/>
    <property type="match status" value="1"/>
</dbReference>
<keyword evidence="3" id="KW-1185">Reference proteome</keyword>
<dbReference type="SUPFAM" id="SSF57302">
    <property type="entry name" value="Snake toxin-like"/>
    <property type="match status" value="1"/>
</dbReference>
<evidence type="ECO:0000256" key="1">
    <source>
        <dbReference type="SAM" id="SignalP"/>
    </source>
</evidence>
<dbReference type="Proteomes" id="UP000252519">
    <property type="component" value="Unassembled WGS sequence"/>
</dbReference>
<dbReference type="PANTHER" id="PTHR34721">
    <property type="entry name" value="PROTEIN CBG09734"/>
    <property type="match status" value="1"/>
</dbReference>
<protein>
    <recommendedName>
        <fullName evidence="4">ET module</fullName>
    </recommendedName>
</protein>
<comment type="caution">
    <text evidence="2">The sequence shown here is derived from an EMBL/GenBank/DDBJ whole genome shotgun (WGS) entry which is preliminary data.</text>
</comment>
<evidence type="ECO:0000313" key="2">
    <source>
        <dbReference type="EMBL" id="RCN48121.1"/>
    </source>
</evidence>
<organism evidence="2 3">
    <name type="scientific">Ancylostoma caninum</name>
    <name type="common">Dog hookworm</name>
    <dbReference type="NCBI Taxonomy" id="29170"/>
    <lineage>
        <taxon>Eukaryota</taxon>
        <taxon>Metazoa</taxon>
        <taxon>Ecdysozoa</taxon>
        <taxon>Nematoda</taxon>
        <taxon>Chromadorea</taxon>
        <taxon>Rhabditida</taxon>
        <taxon>Rhabditina</taxon>
        <taxon>Rhabditomorpha</taxon>
        <taxon>Strongyloidea</taxon>
        <taxon>Ancylostomatidae</taxon>
        <taxon>Ancylostomatinae</taxon>
        <taxon>Ancylostoma</taxon>
    </lineage>
</organism>
<sequence length="111" mass="12368">MLSLGQFLLLLLFPAYALAIRCYNGFTTINENPNKEVVCPWSSYCTKTAVKMSKGTMYTYRCDPNLCRKDGCVIGMNGVDNCCCSKDLCNTSAKTNTFLIFALIILLKLLL</sequence>